<accession>A0A9P9APS1</accession>
<evidence type="ECO:0000313" key="2">
    <source>
        <dbReference type="EMBL" id="KAH6889286.1"/>
    </source>
</evidence>
<reference evidence="2 3" key="1">
    <citation type="journal article" date="2021" name="Nat. Commun.">
        <title>Genetic determinants of endophytism in the Arabidopsis root mycobiome.</title>
        <authorList>
            <person name="Mesny F."/>
            <person name="Miyauchi S."/>
            <person name="Thiergart T."/>
            <person name="Pickel B."/>
            <person name="Atanasova L."/>
            <person name="Karlsson M."/>
            <person name="Huettel B."/>
            <person name="Barry K.W."/>
            <person name="Haridas S."/>
            <person name="Chen C."/>
            <person name="Bauer D."/>
            <person name="Andreopoulos W."/>
            <person name="Pangilinan J."/>
            <person name="LaButti K."/>
            <person name="Riley R."/>
            <person name="Lipzen A."/>
            <person name="Clum A."/>
            <person name="Drula E."/>
            <person name="Henrissat B."/>
            <person name="Kohler A."/>
            <person name="Grigoriev I.V."/>
            <person name="Martin F.M."/>
            <person name="Hacquard S."/>
        </authorList>
    </citation>
    <scope>NUCLEOTIDE SEQUENCE [LARGE SCALE GENOMIC DNA]</scope>
    <source>
        <strain evidence="2 3">MPI-CAGE-CH-0241</strain>
    </source>
</reference>
<dbReference type="OrthoDB" id="4738706at2759"/>
<evidence type="ECO:0000256" key="1">
    <source>
        <dbReference type="SAM" id="MobiDB-lite"/>
    </source>
</evidence>
<dbReference type="Proteomes" id="UP000777438">
    <property type="component" value="Unassembled WGS sequence"/>
</dbReference>
<keyword evidence="3" id="KW-1185">Reference proteome</keyword>
<evidence type="ECO:0008006" key="4">
    <source>
        <dbReference type="Google" id="ProtNLM"/>
    </source>
</evidence>
<organism evidence="2 3">
    <name type="scientific">Thelonectria olida</name>
    <dbReference type="NCBI Taxonomy" id="1576542"/>
    <lineage>
        <taxon>Eukaryota</taxon>
        <taxon>Fungi</taxon>
        <taxon>Dikarya</taxon>
        <taxon>Ascomycota</taxon>
        <taxon>Pezizomycotina</taxon>
        <taxon>Sordariomycetes</taxon>
        <taxon>Hypocreomycetidae</taxon>
        <taxon>Hypocreales</taxon>
        <taxon>Nectriaceae</taxon>
        <taxon>Thelonectria</taxon>
    </lineage>
</organism>
<protein>
    <recommendedName>
        <fullName evidence="4">C2H2-type domain-containing protein</fullName>
    </recommendedName>
</protein>
<sequence>MGAENRGGDPTPLPNNLTVIKGQPALPESASYPPESILHQPAPLPVCTESVSPNEPNCLADVDGWDDTNASPKPKPITPSSNVDQLPTQNSIRPDQESARPKKRMRETAFKSKPNLDEPHPAAVNASSSEDTETGKTRLLACPFLKYDGQKHHSCRKYTLRRIKDVKQHIFRLHRRPDFYCPRCFLTFDNEDKRNTHARKTQCALEKEPLFDRISDRQHKALTQYVSRGHTIERQWDEIWDILFPGKPHSSCYLGNDAEAFVSQLRVFWKTRQTEIWSALNESVDEVNRDVFNKVMRTTLDRFESELSNSDADANEKGQRSKTISLRPRLEPVVTKEEDVEETTTIRRDEAVYPRPGNELGCQLPRNELNHQLPGNEMVRQFSGNEMVRQFSGNEMVRQFSGNEMASQLQGNEMVPLAGNEMVYQHSLFQSAVNFDQDAILIDPGFPFQFPDCYQTISLDTSFMGGAFESSLH</sequence>
<gene>
    <name evidence="2" type="ORF">B0T10DRAFT_459943</name>
</gene>
<dbReference type="PANTHER" id="PTHR38166:SF1">
    <property type="entry name" value="C2H2-TYPE DOMAIN-CONTAINING PROTEIN"/>
    <property type="match status" value="1"/>
</dbReference>
<comment type="caution">
    <text evidence="2">The sequence shown here is derived from an EMBL/GenBank/DDBJ whole genome shotgun (WGS) entry which is preliminary data.</text>
</comment>
<dbReference type="PANTHER" id="PTHR38166">
    <property type="entry name" value="C2H2-TYPE DOMAIN-CONTAINING PROTEIN-RELATED"/>
    <property type="match status" value="1"/>
</dbReference>
<dbReference type="EMBL" id="JAGPYM010000011">
    <property type="protein sequence ID" value="KAH6889286.1"/>
    <property type="molecule type" value="Genomic_DNA"/>
</dbReference>
<name>A0A9P9APS1_9HYPO</name>
<dbReference type="AlphaFoldDB" id="A0A9P9APS1"/>
<feature type="compositionally biased region" description="Polar residues" evidence="1">
    <location>
        <begin position="78"/>
        <end position="93"/>
    </location>
</feature>
<feature type="compositionally biased region" description="Basic and acidic residues" evidence="1">
    <location>
        <begin position="94"/>
        <end position="120"/>
    </location>
</feature>
<feature type="region of interest" description="Disordered" evidence="1">
    <location>
        <begin position="1"/>
        <end position="132"/>
    </location>
</feature>
<proteinExistence type="predicted"/>
<evidence type="ECO:0000313" key="3">
    <source>
        <dbReference type="Proteomes" id="UP000777438"/>
    </source>
</evidence>
<feature type="region of interest" description="Disordered" evidence="1">
    <location>
        <begin position="305"/>
        <end position="330"/>
    </location>
</feature>